<protein>
    <submittedName>
        <fullName evidence="1">Uncharacterized protein</fullName>
    </submittedName>
</protein>
<proteinExistence type="predicted"/>
<dbReference type="EMBL" id="JANZQH010000009">
    <property type="protein sequence ID" value="MCT2409349.1"/>
    <property type="molecule type" value="Genomic_DNA"/>
</dbReference>
<reference evidence="1" key="1">
    <citation type="submission" date="2022-08" db="EMBL/GenBank/DDBJ databases">
        <title>Chryseobacterium antibioticum,isolated from the rhizosphere soil of Pyrola in Tibet.</title>
        <authorList>
            <person name="Kan Y."/>
        </authorList>
    </citation>
    <scope>NUCLEOTIDE SEQUENCE</scope>
    <source>
        <strain evidence="1">Pc2-12</strain>
    </source>
</reference>
<gene>
    <name evidence="1" type="ORF">NZD88_17505</name>
</gene>
<keyword evidence="2" id="KW-1185">Reference proteome</keyword>
<dbReference type="Proteomes" id="UP001142057">
    <property type="component" value="Unassembled WGS sequence"/>
</dbReference>
<evidence type="ECO:0000313" key="1">
    <source>
        <dbReference type="EMBL" id="MCT2409349.1"/>
    </source>
</evidence>
<organism evidence="1 2">
    <name type="scientific">Chryseobacterium pyrolae</name>
    <dbReference type="NCBI Taxonomy" id="2987481"/>
    <lineage>
        <taxon>Bacteria</taxon>
        <taxon>Pseudomonadati</taxon>
        <taxon>Bacteroidota</taxon>
        <taxon>Flavobacteriia</taxon>
        <taxon>Flavobacteriales</taxon>
        <taxon>Weeksellaceae</taxon>
        <taxon>Chryseobacterium group</taxon>
        <taxon>Chryseobacterium</taxon>
    </lineage>
</organism>
<accession>A0ABT2IL59</accession>
<sequence length="179" mass="20660">MKAWTLFFVILFSDIYRQRHTSTCYLIDNSLMQRAEPIVKHCHDFTWISDEMYKERITAIINDSKSGAFYMINLSILSGCAWHILKNSAQKIFDGVSHLISSKIIKKLTIITTDTGAKIYTDKMNNNSSLLNNPKLENPDFKRKSLNAVYDFLSVKVHFSSNFTKVSIVEKTLIRAHFI</sequence>
<dbReference type="RefSeq" id="WP_259830860.1">
    <property type="nucleotide sequence ID" value="NZ_JANZQH010000009.1"/>
</dbReference>
<name>A0ABT2IL59_9FLAO</name>
<evidence type="ECO:0000313" key="2">
    <source>
        <dbReference type="Proteomes" id="UP001142057"/>
    </source>
</evidence>
<comment type="caution">
    <text evidence="1">The sequence shown here is derived from an EMBL/GenBank/DDBJ whole genome shotgun (WGS) entry which is preliminary data.</text>
</comment>